<reference evidence="2 3" key="1">
    <citation type="journal article" date="2019" name="Int. J. Syst. Evol. Microbiol.">
        <title>The Global Catalogue of Microorganisms (GCM) 10K type strain sequencing project: providing services to taxonomists for standard genome sequencing and annotation.</title>
        <authorList>
            <consortium name="The Broad Institute Genomics Platform"/>
            <consortium name="The Broad Institute Genome Sequencing Center for Infectious Disease"/>
            <person name="Wu L."/>
            <person name="Ma J."/>
        </authorList>
    </citation>
    <scope>NUCLEOTIDE SEQUENCE [LARGE SCALE GENOMIC DNA]</scope>
    <source>
        <strain evidence="2 3">JCM 15503</strain>
    </source>
</reference>
<gene>
    <name evidence="2" type="ORF">GCM10009107_21710</name>
</gene>
<dbReference type="Proteomes" id="UP001500279">
    <property type="component" value="Unassembled WGS sequence"/>
</dbReference>
<evidence type="ECO:0000313" key="2">
    <source>
        <dbReference type="EMBL" id="GAA0750259.1"/>
    </source>
</evidence>
<feature type="signal peptide" evidence="1">
    <location>
        <begin position="1"/>
        <end position="28"/>
    </location>
</feature>
<evidence type="ECO:0000313" key="3">
    <source>
        <dbReference type="Proteomes" id="UP001500279"/>
    </source>
</evidence>
<accession>A0ABN1JZG5</accession>
<feature type="chain" id="PRO_5046183862" evidence="1">
    <location>
        <begin position="29"/>
        <end position="125"/>
    </location>
</feature>
<dbReference type="EMBL" id="BAAAEW010000011">
    <property type="protein sequence ID" value="GAA0750259.1"/>
    <property type="molecule type" value="Genomic_DNA"/>
</dbReference>
<dbReference type="RefSeq" id="WP_211361345.1">
    <property type="nucleotide sequence ID" value="NZ_BAAAEW010000011.1"/>
</dbReference>
<protein>
    <submittedName>
        <fullName evidence="2">Uncharacterized protein</fullName>
    </submittedName>
</protein>
<comment type="caution">
    <text evidence="2">The sequence shown here is derived from an EMBL/GenBank/DDBJ whole genome shotgun (WGS) entry which is preliminary data.</text>
</comment>
<sequence>MNHARLRSSTSSATLLAALLVASGTAHAANDYPTSARVLFVEDCIRANPGPYFEMVNKCACAVDALAEQVNYDEYTTMQTISNGMTIGGERGNTIRDTPGLQPELKKYRELQAKVKKSCFIKDAK</sequence>
<name>A0ABN1JZG5_9BURK</name>
<keyword evidence="1" id="KW-0732">Signal</keyword>
<keyword evidence="3" id="KW-1185">Reference proteome</keyword>
<proteinExistence type="predicted"/>
<organism evidence="2 3">
    <name type="scientific">Ideonella azotifigens</name>
    <dbReference type="NCBI Taxonomy" id="513160"/>
    <lineage>
        <taxon>Bacteria</taxon>
        <taxon>Pseudomonadati</taxon>
        <taxon>Pseudomonadota</taxon>
        <taxon>Betaproteobacteria</taxon>
        <taxon>Burkholderiales</taxon>
        <taxon>Sphaerotilaceae</taxon>
        <taxon>Ideonella</taxon>
    </lineage>
</organism>
<evidence type="ECO:0000256" key="1">
    <source>
        <dbReference type="SAM" id="SignalP"/>
    </source>
</evidence>